<keyword evidence="1" id="KW-0732">Signal</keyword>
<evidence type="ECO:0000313" key="2">
    <source>
        <dbReference type="EMBL" id="RCX26542.1"/>
    </source>
</evidence>
<dbReference type="InterPro" id="IPR019613">
    <property type="entry name" value="DUF4198"/>
</dbReference>
<feature type="signal peptide" evidence="1">
    <location>
        <begin position="1"/>
        <end position="29"/>
    </location>
</feature>
<feature type="chain" id="PRO_5016620425" evidence="1">
    <location>
        <begin position="30"/>
        <end position="264"/>
    </location>
</feature>
<dbReference type="AlphaFoldDB" id="A0A369BXV9"/>
<dbReference type="Pfam" id="PF10670">
    <property type="entry name" value="DUF4198"/>
    <property type="match status" value="1"/>
</dbReference>
<reference evidence="2 3" key="1">
    <citation type="submission" date="2018-07" db="EMBL/GenBank/DDBJ databases">
        <title>Genomic Encyclopedia of Type Strains, Phase IV (KMG-IV): sequencing the most valuable type-strain genomes for metagenomic binning, comparative biology and taxonomic classification.</title>
        <authorList>
            <person name="Goeker M."/>
        </authorList>
    </citation>
    <scope>NUCLEOTIDE SEQUENCE [LARGE SCALE GENOMIC DNA]</scope>
    <source>
        <strain evidence="2 3">DSM 26407</strain>
    </source>
</reference>
<evidence type="ECO:0000256" key="1">
    <source>
        <dbReference type="SAM" id="SignalP"/>
    </source>
</evidence>
<evidence type="ECO:0000313" key="3">
    <source>
        <dbReference type="Proteomes" id="UP000252707"/>
    </source>
</evidence>
<dbReference type="RefSeq" id="WP_114280623.1">
    <property type="nucleotide sequence ID" value="NZ_QPJY01000009.1"/>
</dbReference>
<comment type="caution">
    <text evidence="2">The sequence shown here is derived from an EMBL/GenBank/DDBJ whole genome shotgun (WGS) entry which is preliminary data.</text>
</comment>
<dbReference type="OrthoDB" id="9780723at2"/>
<dbReference type="Proteomes" id="UP000252707">
    <property type="component" value="Unassembled WGS sequence"/>
</dbReference>
<gene>
    <name evidence="2" type="ORF">DFQ59_10971</name>
</gene>
<keyword evidence="3" id="KW-1185">Reference proteome</keyword>
<organism evidence="2 3">
    <name type="scientific">Thioalbus denitrificans</name>
    <dbReference type="NCBI Taxonomy" id="547122"/>
    <lineage>
        <taxon>Bacteria</taxon>
        <taxon>Pseudomonadati</taxon>
        <taxon>Pseudomonadota</taxon>
        <taxon>Gammaproteobacteria</taxon>
        <taxon>Chromatiales</taxon>
        <taxon>Ectothiorhodospiraceae</taxon>
        <taxon>Thioalbus</taxon>
    </lineage>
</organism>
<protein>
    <submittedName>
        <fullName evidence="2">Cobalt/nickel transport protein</fullName>
    </submittedName>
</protein>
<sequence length="264" mass="28766">MSTKPRGCRHRTLPVLLILSALAPLPAAAHFQTLIPSTDMVSPETGTEIGIDLRFTHPMANGPVMEMGVPTRFGVLAGGEHRDLKASLQPVTVEGRTTYQTRYRFKAPADHVFYIEPAPYWEPAEGKMIVHYTKVVVDAFEAEEGWDALVGFPVEIEPLVRPYGLWTGNSFRGIVRRDGEPVPFAEVEVEYLNSDGAVAVPAGPFATQVIKADGNGVFSYTMPRAGWWGFAALVEGATPMTAPTGESVPVELGGLIWVRTVDME</sequence>
<dbReference type="EMBL" id="QPJY01000009">
    <property type="protein sequence ID" value="RCX26542.1"/>
    <property type="molecule type" value="Genomic_DNA"/>
</dbReference>
<name>A0A369BXV9_9GAMM</name>
<proteinExistence type="predicted"/>
<accession>A0A369BXV9</accession>